<sequence length="73" mass="8443">MAHVSSNGLATRTPRQTKYYTPAENQTSIAFNKEIEYNNQIIRQLMESLKFQSISYTIDQAHDDEFGDDEELV</sequence>
<reference evidence="2 4" key="2">
    <citation type="journal article" date="2014" name="BMC Genomics">
        <title>An improved genome release (version Mt4.0) for the model legume Medicago truncatula.</title>
        <authorList>
            <person name="Tang H."/>
            <person name="Krishnakumar V."/>
            <person name="Bidwell S."/>
            <person name="Rosen B."/>
            <person name="Chan A."/>
            <person name="Zhou S."/>
            <person name="Gentzbittel L."/>
            <person name="Childs K.L."/>
            <person name="Yandell M."/>
            <person name="Gundlach H."/>
            <person name="Mayer K.F."/>
            <person name="Schwartz D.C."/>
            <person name="Town C.D."/>
        </authorList>
    </citation>
    <scope>GENOME REANNOTATION</scope>
    <source>
        <strain evidence="2">A17</strain>
        <strain evidence="3 4">cv. Jemalong A17</strain>
    </source>
</reference>
<accession>A0A072UDW6</accession>
<dbReference type="AlphaFoldDB" id="A0A072UDW6"/>
<keyword evidence="4" id="KW-1185">Reference proteome</keyword>
<dbReference type="EMBL" id="CM001221">
    <property type="protein sequence ID" value="KEH27802.1"/>
    <property type="molecule type" value="Genomic_DNA"/>
</dbReference>
<name>A0A072UDW6_MEDTR</name>
<gene>
    <name evidence="2" type="ordered locus">MTR_5g038725</name>
</gene>
<evidence type="ECO:0000313" key="4">
    <source>
        <dbReference type="Proteomes" id="UP000002051"/>
    </source>
</evidence>
<dbReference type="Proteomes" id="UP000002051">
    <property type="component" value="Chromosome 5"/>
</dbReference>
<evidence type="ECO:0000313" key="2">
    <source>
        <dbReference type="EMBL" id="KEH27802.1"/>
    </source>
</evidence>
<feature type="region of interest" description="Disordered" evidence="1">
    <location>
        <begin position="1"/>
        <end position="21"/>
    </location>
</feature>
<protein>
    <submittedName>
        <fullName evidence="2 3">Uncharacterized protein</fullName>
    </submittedName>
</protein>
<organism evidence="2 4">
    <name type="scientific">Medicago truncatula</name>
    <name type="common">Barrel medic</name>
    <name type="synonym">Medicago tribuloides</name>
    <dbReference type="NCBI Taxonomy" id="3880"/>
    <lineage>
        <taxon>Eukaryota</taxon>
        <taxon>Viridiplantae</taxon>
        <taxon>Streptophyta</taxon>
        <taxon>Embryophyta</taxon>
        <taxon>Tracheophyta</taxon>
        <taxon>Spermatophyta</taxon>
        <taxon>Magnoliopsida</taxon>
        <taxon>eudicotyledons</taxon>
        <taxon>Gunneridae</taxon>
        <taxon>Pentapetalae</taxon>
        <taxon>rosids</taxon>
        <taxon>fabids</taxon>
        <taxon>Fabales</taxon>
        <taxon>Fabaceae</taxon>
        <taxon>Papilionoideae</taxon>
        <taxon>50 kb inversion clade</taxon>
        <taxon>NPAAA clade</taxon>
        <taxon>Hologalegina</taxon>
        <taxon>IRL clade</taxon>
        <taxon>Trifolieae</taxon>
        <taxon>Medicago</taxon>
    </lineage>
</organism>
<dbReference type="HOGENOM" id="CLU_2708563_0_0_1"/>
<evidence type="ECO:0000313" key="3">
    <source>
        <dbReference type="EnsemblPlants" id="KEH27802"/>
    </source>
</evidence>
<evidence type="ECO:0000256" key="1">
    <source>
        <dbReference type="SAM" id="MobiDB-lite"/>
    </source>
</evidence>
<reference evidence="2 4" key="1">
    <citation type="journal article" date="2011" name="Nature">
        <title>The Medicago genome provides insight into the evolution of rhizobial symbioses.</title>
        <authorList>
            <person name="Young N.D."/>
            <person name="Debelle F."/>
            <person name="Oldroyd G.E."/>
            <person name="Geurts R."/>
            <person name="Cannon S.B."/>
            <person name="Udvardi M.K."/>
            <person name="Benedito V.A."/>
            <person name="Mayer K.F."/>
            <person name="Gouzy J."/>
            <person name="Schoof H."/>
            <person name="Van de Peer Y."/>
            <person name="Proost S."/>
            <person name="Cook D.R."/>
            <person name="Meyers B.C."/>
            <person name="Spannagl M."/>
            <person name="Cheung F."/>
            <person name="De Mita S."/>
            <person name="Krishnakumar V."/>
            <person name="Gundlach H."/>
            <person name="Zhou S."/>
            <person name="Mudge J."/>
            <person name="Bharti A.K."/>
            <person name="Murray J.D."/>
            <person name="Naoumkina M.A."/>
            <person name="Rosen B."/>
            <person name="Silverstein K.A."/>
            <person name="Tang H."/>
            <person name="Rombauts S."/>
            <person name="Zhao P.X."/>
            <person name="Zhou P."/>
            <person name="Barbe V."/>
            <person name="Bardou P."/>
            <person name="Bechner M."/>
            <person name="Bellec A."/>
            <person name="Berger A."/>
            <person name="Berges H."/>
            <person name="Bidwell S."/>
            <person name="Bisseling T."/>
            <person name="Choisne N."/>
            <person name="Couloux A."/>
            <person name="Denny R."/>
            <person name="Deshpande S."/>
            <person name="Dai X."/>
            <person name="Doyle J.J."/>
            <person name="Dudez A.M."/>
            <person name="Farmer A.D."/>
            <person name="Fouteau S."/>
            <person name="Franken C."/>
            <person name="Gibelin C."/>
            <person name="Gish J."/>
            <person name="Goldstein S."/>
            <person name="Gonzalez A.J."/>
            <person name="Green P.J."/>
            <person name="Hallab A."/>
            <person name="Hartog M."/>
            <person name="Hua A."/>
            <person name="Humphray S.J."/>
            <person name="Jeong D.H."/>
            <person name="Jing Y."/>
            <person name="Jocker A."/>
            <person name="Kenton S.M."/>
            <person name="Kim D.J."/>
            <person name="Klee K."/>
            <person name="Lai H."/>
            <person name="Lang C."/>
            <person name="Lin S."/>
            <person name="Macmil S.L."/>
            <person name="Magdelenat G."/>
            <person name="Matthews L."/>
            <person name="McCorrison J."/>
            <person name="Monaghan E.L."/>
            <person name="Mun J.H."/>
            <person name="Najar F.Z."/>
            <person name="Nicholson C."/>
            <person name="Noirot C."/>
            <person name="O'Bleness M."/>
            <person name="Paule C.R."/>
            <person name="Poulain J."/>
            <person name="Prion F."/>
            <person name="Qin B."/>
            <person name="Qu C."/>
            <person name="Retzel E.F."/>
            <person name="Riddle C."/>
            <person name="Sallet E."/>
            <person name="Samain S."/>
            <person name="Samson N."/>
            <person name="Sanders I."/>
            <person name="Saurat O."/>
            <person name="Scarpelli C."/>
            <person name="Schiex T."/>
            <person name="Segurens B."/>
            <person name="Severin A.J."/>
            <person name="Sherrier D.J."/>
            <person name="Shi R."/>
            <person name="Sims S."/>
            <person name="Singer S.R."/>
            <person name="Sinharoy S."/>
            <person name="Sterck L."/>
            <person name="Viollet A."/>
            <person name="Wang B.B."/>
            <person name="Wang K."/>
            <person name="Wang M."/>
            <person name="Wang X."/>
            <person name="Warfsmann J."/>
            <person name="Weissenbach J."/>
            <person name="White D.D."/>
            <person name="White J.D."/>
            <person name="Wiley G.B."/>
            <person name="Wincker P."/>
            <person name="Xing Y."/>
            <person name="Yang L."/>
            <person name="Yao Z."/>
            <person name="Ying F."/>
            <person name="Zhai J."/>
            <person name="Zhou L."/>
            <person name="Zuber A."/>
            <person name="Denarie J."/>
            <person name="Dixon R.A."/>
            <person name="May G.D."/>
            <person name="Schwartz D.C."/>
            <person name="Rogers J."/>
            <person name="Quetier F."/>
            <person name="Town C.D."/>
            <person name="Roe B.A."/>
        </authorList>
    </citation>
    <scope>NUCLEOTIDE SEQUENCE [LARGE SCALE GENOMIC DNA]</scope>
    <source>
        <strain evidence="2">A17</strain>
        <strain evidence="3 4">cv. Jemalong A17</strain>
    </source>
</reference>
<dbReference type="EnsemblPlants" id="KEH27802">
    <property type="protein sequence ID" value="KEH27802"/>
    <property type="gene ID" value="MTR_5g038725"/>
</dbReference>
<reference evidence="3" key="3">
    <citation type="submission" date="2015-04" db="UniProtKB">
        <authorList>
            <consortium name="EnsemblPlants"/>
        </authorList>
    </citation>
    <scope>IDENTIFICATION</scope>
    <source>
        <strain evidence="3">cv. Jemalong A17</strain>
    </source>
</reference>
<proteinExistence type="predicted"/>